<evidence type="ECO:0000256" key="6">
    <source>
        <dbReference type="ARBA" id="ARBA00023098"/>
    </source>
</evidence>
<evidence type="ECO:0000256" key="2">
    <source>
        <dbReference type="ARBA" id="ARBA00022679"/>
    </source>
</evidence>
<keyword evidence="4 8" id="KW-0276">Fatty acid metabolism</keyword>
<feature type="binding site" evidence="8">
    <location>
        <position position="77"/>
    </location>
    <ligand>
        <name>Mg(2+)</name>
        <dbReference type="ChEBI" id="CHEBI:18420"/>
    </ligand>
</feature>
<dbReference type="GO" id="GO:0000287">
    <property type="term" value="F:magnesium ion binding"/>
    <property type="evidence" value="ECO:0007669"/>
    <property type="project" value="UniProtKB-UniRule"/>
</dbReference>
<keyword evidence="8" id="KW-0963">Cytoplasm</keyword>
<dbReference type="AlphaFoldDB" id="A0A1L8TMY9"/>
<dbReference type="EC" id="2.7.8.7" evidence="8"/>
<gene>
    <name evidence="8" type="primary">acpS</name>
    <name evidence="10" type="ORF">RV04_GL001968</name>
</gene>
<dbReference type="SUPFAM" id="SSF56214">
    <property type="entry name" value="4'-phosphopantetheinyl transferase"/>
    <property type="match status" value="1"/>
</dbReference>
<feature type="domain" description="4'-phosphopantetheinyl transferase" evidence="9">
    <location>
        <begin position="23"/>
        <end position="119"/>
    </location>
</feature>
<comment type="catalytic activity">
    <reaction evidence="8">
        <text>apo-[ACP] + CoA = holo-[ACP] + adenosine 3',5'-bisphosphate + H(+)</text>
        <dbReference type="Rhea" id="RHEA:12068"/>
        <dbReference type="Rhea" id="RHEA-COMP:9685"/>
        <dbReference type="Rhea" id="RHEA-COMP:9690"/>
        <dbReference type="ChEBI" id="CHEBI:15378"/>
        <dbReference type="ChEBI" id="CHEBI:29999"/>
        <dbReference type="ChEBI" id="CHEBI:57287"/>
        <dbReference type="ChEBI" id="CHEBI:58343"/>
        <dbReference type="ChEBI" id="CHEBI:64479"/>
        <dbReference type="EC" id="2.7.8.7"/>
    </reaction>
</comment>
<dbReference type="InterPro" id="IPR008278">
    <property type="entry name" value="4-PPantetheinyl_Trfase_dom"/>
</dbReference>
<evidence type="ECO:0000256" key="7">
    <source>
        <dbReference type="ARBA" id="ARBA00023160"/>
    </source>
</evidence>
<evidence type="ECO:0000313" key="10">
    <source>
        <dbReference type="EMBL" id="OJG45679.1"/>
    </source>
</evidence>
<evidence type="ECO:0000259" key="9">
    <source>
        <dbReference type="Pfam" id="PF01648"/>
    </source>
</evidence>
<dbReference type="NCBIfam" id="TIGR00556">
    <property type="entry name" value="pantethn_trn"/>
    <property type="match status" value="1"/>
</dbReference>
<keyword evidence="3 8" id="KW-0479">Metal-binding</keyword>
<dbReference type="GO" id="GO:0006633">
    <property type="term" value="P:fatty acid biosynthetic process"/>
    <property type="evidence" value="ECO:0007669"/>
    <property type="project" value="UniProtKB-UniRule"/>
</dbReference>
<reference evidence="10 11" key="1">
    <citation type="submission" date="2014-12" db="EMBL/GenBank/DDBJ databases">
        <title>Draft genome sequences of 29 type strains of Enterococci.</title>
        <authorList>
            <person name="Zhong Z."/>
            <person name="Sun Z."/>
            <person name="Liu W."/>
            <person name="Zhang W."/>
            <person name="Zhang H."/>
        </authorList>
    </citation>
    <scope>NUCLEOTIDE SEQUENCE [LARGE SCALE GENOMIC DNA]</scope>
    <source>
        <strain evidence="10 11">DSM 17122</strain>
    </source>
</reference>
<evidence type="ECO:0000256" key="8">
    <source>
        <dbReference type="HAMAP-Rule" id="MF_00101"/>
    </source>
</evidence>
<keyword evidence="2 8" id="KW-0808">Transferase</keyword>
<keyword evidence="5 8" id="KW-0460">Magnesium</keyword>
<sequence length="135" mass="15143">MVFKKVFGKIKKVDERVEAVIKGIGIDATELERVAKIIERRPHFIERILTPAEQTLFASHSSHRQVEFLAGRYACKEAFSKAWGTGIGKVSFQDLEILRDESGAPIFTKSPHHGNVFVSLTHTDELAIAQVVLEE</sequence>
<protein>
    <recommendedName>
        <fullName evidence="8">Holo-[acyl-carrier-protein] synthase</fullName>
        <shortName evidence="8">Holo-ACP synthase</shortName>
        <ecNumber evidence="8">2.7.8.7</ecNumber>
    </recommendedName>
    <alternativeName>
        <fullName evidence="8">4'-phosphopantetheinyl transferase AcpS</fullName>
    </alternativeName>
</protein>
<evidence type="ECO:0000256" key="5">
    <source>
        <dbReference type="ARBA" id="ARBA00022842"/>
    </source>
</evidence>
<keyword evidence="11" id="KW-1185">Reference proteome</keyword>
<comment type="similarity">
    <text evidence="8">Belongs to the P-Pant transferase superfamily. AcpS family.</text>
</comment>
<comment type="function">
    <text evidence="8">Transfers the 4'-phosphopantetheine moiety from coenzyme A to a Ser of acyl-carrier-protein.</text>
</comment>
<dbReference type="InterPro" id="IPR037143">
    <property type="entry name" value="4-PPantetheinyl_Trfase_dom_sf"/>
</dbReference>
<feature type="binding site" evidence="8">
    <location>
        <position position="27"/>
    </location>
    <ligand>
        <name>Mg(2+)</name>
        <dbReference type="ChEBI" id="CHEBI:18420"/>
    </ligand>
</feature>
<dbReference type="Pfam" id="PF01648">
    <property type="entry name" value="ACPS"/>
    <property type="match status" value="1"/>
</dbReference>
<keyword evidence="1 8" id="KW-0444">Lipid biosynthesis</keyword>
<evidence type="ECO:0000256" key="3">
    <source>
        <dbReference type="ARBA" id="ARBA00022723"/>
    </source>
</evidence>
<keyword evidence="6 8" id="KW-0443">Lipid metabolism</keyword>
<evidence type="ECO:0000313" key="11">
    <source>
        <dbReference type="Proteomes" id="UP000182077"/>
    </source>
</evidence>
<keyword evidence="7 8" id="KW-0275">Fatty acid biosynthesis</keyword>
<comment type="subcellular location">
    <subcellularLocation>
        <location evidence="8">Cytoplasm</location>
    </subcellularLocation>
</comment>
<dbReference type="InterPro" id="IPR002582">
    <property type="entry name" value="ACPS"/>
</dbReference>
<dbReference type="STRING" id="249189.RV04_GL001968"/>
<name>A0A1L8TMY9_9ENTE</name>
<dbReference type="GO" id="GO:0008897">
    <property type="term" value="F:holo-[acyl-carrier-protein] synthase activity"/>
    <property type="evidence" value="ECO:0007669"/>
    <property type="project" value="UniProtKB-UniRule"/>
</dbReference>
<accession>A0A1L8TMY9</accession>
<dbReference type="GO" id="GO:0005737">
    <property type="term" value="C:cytoplasm"/>
    <property type="evidence" value="ECO:0007669"/>
    <property type="project" value="UniProtKB-SubCell"/>
</dbReference>
<dbReference type="HAMAP" id="MF_00101">
    <property type="entry name" value="AcpS"/>
    <property type="match status" value="1"/>
</dbReference>
<dbReference type="InterPro" id="IPR004568">
    <property type="entry name" value="Ppantetheine-prot_Trfase_dom"/>
</dbReference>
<comment type="cofactor">
    <cofactor evidence="8">
        <name>Mg(2+)</name>
        <dbReference type="ChEBI" id="CHEBI:18420"/>
    </cofactor>
</comment>
<dbReference type="Proteomes" id="UP000182077">
    <property type="component" value="Unassembled WGS sequence"/>
</dbReference>
<dbReference type="NCBIfam" id="TIGR00516">
    <property type="entry name" value="acpS"/>
    <property type="match status" value="1"/>
</dbReference>
<dbReference type="Gene3D" id="3.90.470.20">
    <property type="entry name" value="4'-phosphopantetheinyl transferase domain"/>
    <property type="match status" value="1"/>
</dbReference>
<comment type="caution">
    <text evidence="10">The sequence shown here is derived from an EMBL/GenBank/DDBJ whole genome shotgun (WGS) entry which is preliminary data.</text>
</comment>
<proteinExistence type="inferred from homology"/>
<evidence type="ECO:0000256" key="4">
    <source>
        <dbReference type="ARBA" id="ARBA00022832"/>
    </source>
</evidence>
<dbReference type="EMBL" id="JXKQ01000005">
    <property type="protein sequence ID" value="OJG45679.1"/>
    <property type="molecule type" value="Genomic_DNA"/>
</dbReference>
<organism evidence="10 11">
    <name type="scientific">Enterococcus hermanniensis</name>
    <dbReference type="NCBI Taxonomy" id="249189"/>
    <lineage>
        <taxon>Bacteria</taxon>
        <taxon>Bacillati</taxon>
        <taxon>Bacillota</taxon>
        <taxon>Bacilli</taxon>
        <taxon>Lactobacillales</taxon>
        <taxon>Enterococcaceae</taxon>
        <taxon>Enterococcus</taxon>
    </lineage>
</organism>
<evidence type="ECO:0000256" key="1">
    <source>
        <dbReference type="ARBA" id="ARBA00022516"/>
    </source>
</evidence>